<evidence type="ECO:0000313" key="1">
    <source>
        <dbReference type="EMBL" id="HAF72535.1"/>
    </source>
</evidence>
<comment type="caution">
    <text evidence="1">The sequence shown here is derived from an EMBL/GenBank/DDBJ whole genome shotgun (WGS) entry which is preliminary data.</text>
</comment>
<dbReference type="EMBL" id="DMDD01000139">
    <property type="protein sequence ID" value="HAF72535.1"/>
    <property type="molecule type" value="Genomic_DNA"/>
</dbReference>
<name>A0A3B9QU90_9CORY</name>
<accession>A0A3B9QU90</accession>
<sequence length="246" mass="27876">MTDPAPNHLRIYRDKHGKHATLDGHELLVDGDDGLLITGAENQDEITRVMITLLSPKVTIESELTDQEPELKMDMHPMTADYEEVVRLRAETQRLTALLSTTNRAHGDTVLGGVPSKWETANPADVPEDQPWLIQWRGNHAIGVRNNEYQKFPWICTQVGEHDHVMDKDVRLVCRLTASHRTITTAEELDALPNGAIIQSHKRGEIMRQKNHGEWYALYVAPRKSEDVDLPAAVIYEPEAVACRRR</sequence>
<organism evidence="1 2">
    <name type="scientific">Corynebacterium variabile</name>
    <dbReference type="NCBI Taxonomy" id="1727"/>
    <lineage>
        <taxon>Bacteria</taxon>
        <taxon>Bacillati</taxon>
        <taxon>Actinomycetota</taxon>
        <taxon>Actinomycetes</taxon>
        <taxon>Mycobacteriales</taxon>
        <taxon>Corynebacteriaceae</taxon>
        <taxon>Corynebacterium</taxon>
    </lineage>
</organism>
<protein>
    <submittedName>
        <fullName evidence="1">Uncharacterized protein</fullName>
    </submittedName>
</protein>
<gene>
    <name evidence="1" type="ORF">DCL06_06270</name>
</gene>
<reference evidence="1 2" key="1">
    <citation type="journal article" date="2018" name="Nat. Biotechnol.">
        <title>A standardized bacterial taxonomy based on genome phylogeny substantially revises the tree of life.</title>
        <authorList>
            <person name="Parks D.H."/>
            <person name="Chuvochina M."/>
            <person name="Waite D.W."/>
            <person name="Rinke C."/>
            <person name="Skarshewski A."/>
            <person name="Chaumeil P.A."/>
            <person name="Hugenholtz P."/>
        </authorList>
    </citation>
    <scope>NUCLEOTIDE SEQUENCE [LARGE SCALE GENOMIC DNA]</scope>
    <source>
        <strain evidence="1">UBA9851</strain>
    </source>
</reference>
<dbReference type="Proteomes" id="UP000260925">
    <property type="component" value="Unassembled WGS sequence"/>
</dbReference>
<evidence type="ECO:0000313" key="2">
    <source>
        <dbReference type="Proteomes" id="UP000260925"/>
    </source>
</evidence>
<proteinExistence type="predicted"/>
<dbReference type="AlphaFoldDB" id="A0A3B9QU90"/>